<dbReference type="GO" id="GO:0016787">
    <property type="term" value="F:hydrolase activity"/>
    <property type="evidence" value="ECO:0007669"/>
    <property type="project" value="UniProtKB-KW"/>
</dbReference>
<evidence type="ECO:0000259" key="4">
    <source>
        <dbReference type="SMART" id="SM00927"/>
    </source>
</evidence>
<dbReference type="EMBL" id="BOPZ01000023">
    <property type="protein sequence ID" value="GIM29842.1"/>
    <property type="molecule type" value="Genomic_DNA"/>
</dbReference>
<keyword evidence="2" id="KW-0255">Endonuclease</keyword>
<evidence type="ECO:0000256" key="2">
    <source>
        <dbReference type="ARBA" id="ARBA00022759"/>
    </source>
</evidence>
<dbReference type="GO" id="GO:0003677">
    <property type="term" value="F:DNA binding"/>
    <property type="evidence" value="ECO:0007669"/>
    <property type="project" value="InterPro"/>
</dbReference>
<dbReference type="CDD" id="cd22356">
    <property type="entry name" value="Sau3AI_N-like"/>
    <property type="match status" value="1"/>
</dbReference>
<dbReference type="NCBIfam" id="NF040973">
    <property type="entry name" value="restrict_Sau3AI"/>
    <property type="match status" value="1"/>
</dbReference>
<dbReference type="SUPFAM" id="SSF52980">
    <property type="entry name" value="Restriction endonuclease-like"/>
    <property type="match status" value="2"/>
</dbReference>
<name>A0A919S113_9CLOT</name>
<dbReference type="GO" id="GO:0004519">
    <property type="term" value="F:endonuclease activity"/>
    <property type="evidence" value="ECO:0007669"/>
    <property type="project" value="UniProtKB-KW"/>
</dbReference>
<dbReference type="Gene3D" id="3.40.600.10">
    <property type="entry name" value="DNA mismatch repair MutH/Restriction endonuclease, type II"/>
    <property type="match status" value="2"/>
</dbReference>
<keyword evidence="3" id="KW-0378">Hydrolase</keyword>
<dbReference type="AlphaFoldDB" id="A0A919S113"/>
<accession>A0A919S113</accession>
<dbReference type="Pfam" id="PF02976">
    <property type="entry name" value="MutH"/>
    <property type="match status" value="1"/>
</dbReference>
<evidence type="ECO:0000313" key="5">
    <source>
        <dbReference type="EMBL" id="GIM29842.1"/>
    </source>
</evidence>
<sequence length="436" mass="50367">MKFKSENHLLEFTKDIVGKTFGELDKLGLLFKSSNDKGVLGKIVETGFYGYQLNNNAEADFSSLGIELKVTGFKVNKNKTLSAKERLSLSMINYYDIINETFEFSKLLFKNKKLLIIWYQYEENKSYADFTIKYYQIYNMTEDEKVFKNDFLLIKNKVLSGQAHLLSEGDTSYLGACTKGSKGQKSKQPYSGIPASSRAYCLKNSYMTGILRNFLTSSNYTPVDFSTVDEYILNKLTPYIGLTQLEIYNQVSNSSITKIPKQLGKMISDRTIGQDNELQTKHDLFCKTTYIIKNIPVDEYNYPLERLSFRNLILSEFDREWDESDWKNYFQEVTIILICYEGKGKKNGYRVLKGIKKLTFSSDDIDLFEKSYSMVREAIKNNDISELPYPKKFTKPTLVIAPKGNAGDDAYNNFFKSDTTRTCFMLDKDFIYNKIK</sequence>
<organism evidence="5 6">
    <name type="scientific">Clostridium polyendosporum</name>
    <dbReference type="NCBI Taxonomy" id="69208"/>
    <lineage>
        <taxon>Bacteria</taxon>
        <taxon>Bacillati</taxon>
        <taxon>Bacillota</taxon>
        <taxon>Clostridia</taxon>
        <taxon>Eubacteriales</taxon>
        <taxon>Clostridiaceae</taxon>
        <taxon>Clostridium</taxon>
    </lineage>
</organism>
<keyword evidence="1" id="KW-0540">Nuclease</keyword>
<reference evidence="5" key="1">
    <citation type="submission" date="2021-03" db="EMBL/GenBank/DDBJ databases">
        <title>Taxonomic study of Clostridium polyendosporum from meadow-gley soil under rice.</title>
        <authorList>
            <person name="Kobayashi H."/>
            <person name="Tanizawa Y."/>
            <person name="Yagura M."/>
        </authorList>
    </citation>
    <scope>NUCLEOTIDE SEQUENCE</scope>
    <source>
        <strain evidence="5">JCM 30710</strain>
    </source>
</reference>
<dbReference type="InterPro" id="IPR011335">
    <property type="entry name" value="Restrct_endonuc-II-like"/>
</dbReference>
<dbReference type="InterPro" id="IPR011337">
    <property type="entry name" value="DNA_rep_MutH/RE_typeII_Sau3AI"/>
</dbReference>
<evidence type="ECO:0000256" key="3">
    <source>
        <dbReference type="ARBA" id="ARBA00022801"/>
    </source>
</evidence>
<evidence type="ECO:0000313" key="6">
    <source>
        <dbReference type="Proteomes" id="UP000679179"/>
    </source>
</evidence>
<feature type="domain" description="DNA mismatch repair MutH/Type II restriction enzyme Sau3AI" evidence="4">
    <location>
        <begin position="51"/>
        <end position="150"/>
    </location>
</feature>
<evidence type="ECO:0000256" key="1">
    <source>
        <dbReference type="ARBA" id="ARBA00022722"/>
    </source>
</evidence>
<dbReference type="RefSeq" id="WP_212904529.1">
    <property type="nucleotide sequence ID" value="NZ_BOPZ01000023.1"/>
</dbReference>
<proteinExistence type="predicted"/>
<gene>
    <name evidence="5" type="ORF">CPJCM30710_25080</name>
</gene>
<dbReference type="SMART" id="SM00927">
    <property type="entry name" value="MutH"/>
    <property type="match status" value="1"/>
</dbReference>
<dbReference type="InterPro" id="IPR037057">
    <property type="entry name" value="DNA_rep_MutH/T2_RE_sf"/>
</dbReference>
<protein>
    <submittedName>
        <fullName evidence="5">Type II restriction enzyme Sau3AI, GATC site</fullName>
    </submittedName>
</protein>
<comment type="caution">
    <text evidence="5">The sequence shown here is derived from an EMBL/GenBank/DDBJ whole genome shotgun (WGS) entry which is preliminary data.</text>
</comment>
<keyword evidence="6" id="KW-1185">Reference proteome</keyword>
<dbReference type="Proteomes" id="UP000679179">
    <property type="component" value="Unassembled WGS sequence"/>
</dbReference>